<feature type="domain" description="HTH araC/xylS-type" evidence="5">
    <location>
        <begin position="222"/>
        <end position="302"/>
    </location>
</feature>
<organism evidence="6 7">
    <name type="scientific">Deminuibacter soli</name>
    <dbReference type="NCBI Taxonomy" id="2291815"/>
    <lineage>
        <taxon>Bacteria</taxon>
        <taxon>Pseudomonadati</taxon>
        <taxon>Bacteroidota</taxon>
        <taxon>Chitinophagia</taxon>
        <taxon>Chitinophagales</taxon>
        <taxon>Chitinophagaceae</taxon>
        <taxon>Deminuibacter</taxon>
    </lineage>
</organism>
<dbReference type="PANTHER" id="PTHR43280:SF32">
    <property type="entry name" value="TRANSCRIPTIONAL REGULATORY PROTEIN"/>
    <property type="match status" value="1"/>
</dbReference>
<keyword evidence="2" id="KW-0238">DNA-binding</keyword>
<dbReference type="EMBL" id="QTJU01000015">
    <property type="protein sequence ID" value="RFM25774.1"/>
    <property type="molecule type" value="Genomic_DNA"/>
</dbReference>
<sequence length="331" mass="37113">MGNMIRVQTLQDFYYEHFNGIAAPAAEVEHFSVFKRNAEGGPVAIDVDYSRKGFYKICLLKGKCRIRYADQVYDVEGNTLFFVNPLVPYGLEVLDDEQGGYFCVFSDVFISGSCHLRTYPLFKPGEYPVFSLTNEQAAEASAIFERMLTEVGSTFTYKYDALRNMAQQLMLFALKLCFAASRDNNNEASAGARLMVSFNELLEGQFPVRSVTHPIKYRYPLDVANALGVSVNHLNFLAKQITGNTTSQLIAGRFVQEAKILLAHTQWSVSDIGRSLGFEEMSHFARFFKKYAGLSPRDFRNLGAGQHNLSPLNGVAQQGEPAQPQREKAML</sequence>
<keyword evidence="7" id="KW-1185">Reference proteome</keyword>
<dbReference type="Proteomes" id="UP000261284">
    <property type="component" value="Unassembled WGS sequence"/>
</dbReference>
<reference evidence="6 7" key="1">
    <citation type="submission" date="2018-08" db="EMBL/GenBank/DDBJ databases">
        <title>Chitinophagaceae sp. K23C18032701, a novel bacterium isolated from forest soil.</title>
        <authorList>
            <person name="Wang C."/>
        </authorList>
    </citation>
    <scope>NUCLEOTIDE SEQUENCE [LARGE SCALE GENOMIC DNA]</scope>
    <source>
        <strain evidence="6 7">K23C18032701</strain>
    </source>
</reference>
<dbReference type="GO" id="GO:0003700">
    <property type="term" value="F:DNA-binding transcription factor activity"/>
    <property type="evidence" value="ECO:0007669"/>
    <property type="project" value="InterPro"/>
</dbReference>
<evidence type="ECO:0000259" key="5">
    <source>
        <dbReference type="PROSITE" id="PS01124"/>
    </source>
</evidence>
<dbReference type="PANTHER" id="PTHR43280">
    <property type="entry name" value="ARAC-FAMILY TRANSCRIPTIONAL REGULATOR"/>
    <property type="match status" value="1"/>
</dbReference>
<dbReference type="AlphaFoldDB" id="A0A3E1ND68"/>
<evidence type="ECO:0000256" key="2">
    <source>
        <dbReference type="ARBA" id="ARBA00023125"/>
    </source>
</evidence>
<proteinExistence type="predicted"/>
<dbReference type="PROSITE" id="PS01124">
    <property type="entry name" value="HTH_ARAC_FAMILY_2"/>
    <property type="match status" value="1"/>
</dbReference>
<dbReference type="InterPro" id="IPR009057">
    <property type="entry name" value="Homeodomain-like_sf"/>
</dbReference>
<evidence type="ECO:0000256" key="4">
    <source>
        <dbReference type="SAM" id="MobiDB-lite"/>
    </source>
</evidence>
<evidence type="ECO:0000313" key="6">
    <source>
        <dbReference type="EMBL" id="RFM25774.1"/>
    </source>
</evidence>
<comment type="caution">
    <text evidence="6">The sequence shown here is derived from an EMBL/GenBank/DDBJ whole genome shotgun (WGS) entry which is preliminary data.</text>
</comment>
<dbReference type="PRINTS" id="PR00032">
    <property type="entry name" value="HTHARAC"/>
</dbReference>
<dbReference type="InterPro" id="IPR037923">
    <property type="entry name" value="HTH-like"/>
</dbReference>
<dbReference type="SUPFAM" id="SSF51215">
    <property type="entry name" value="Regulatory protein AraC"/>
    <property type="match status" value="1"/>
</dbReference>
<dbReference type="InterPro" id="IPR020449">
    <property type="entry name" value="Tscrpt_reg_AraC-type_HTH"/>
</dbReference>
<dbReference type="SUPFAM" id="SSF46689">
    <property type="entry name" value="Homeodomain-like"/>
    <property type="match status" value="1"/>
</dbReference>
<gene>
    <name evidence="6" type="ORF">DXN05_23385</name>
</gene>
<dbReference type="SMART" id="SM00342">
    <property type="entry name" value="HTH_ARAC"/>
    <property type="match status" value="1"/>
</dbReference>
<dbReference type="Pfam" id="PF12833">
    <property type="entry name" value="HTH_18"/>
    <property type="match status" value="1"/>
</dbReference>
<protein>
    <submittedName>
        <fullName evidence="6">Helix-turn-helix domain-containing protein</fullName>
    </submittedName>
</protein>
<keyword evidence="1" id="KW-0805">Transcription regulation</keyword>
<accession>A0A3E1ND68</accession>
<name>A0A3E1ND68_9BACT</name>
<dbReference type="InterPro" id="IPR018060">
    <property type="entry name" value="HTH_AraC"/>
</dbReference>
<evidence type="ECO:0000256" key="1">
    <source>
        <dbReference type="ARBA" id="ARBA00023015"/>
    </source>
</evidence>
<dbReference type="GO" id="GO:0043565">
    <property type="term" value="F:sequence-specific DNA binding"/>
    <property type="evidence" value="ECO:0007669"/>
    <property type="project" value="InterPro"/>
</dbReference>
<dbReference type="Gene3D" id="1.10.10.60">
    <property type="entry name" value="Homeodomain-like"/>
    <property type="match status" value="1"/>
</dbReference>
<keyword evidence="3" id="KW-0804">Transcription</keyword>
<feature type="region of interest" description="Disordered" evidence="4">
    <location>
        <begin position="310"/>
        <end position="331"/>
    </location>
</feature>
<evidence type="ECO:0000256" key="3">
    <source>
        <dbReference type="ARBA" id="ARBA00023163"/>
    </source>
</evidence>
<evidence type="ECO:0000313" key="7">
    <source>
        <dbReference type="Proteomes" id="UP000261284"/>
    </source>
</evidence>